<dbReference type="InterPro" id="IPR038450">
    <property type="entry name" value="PSII_Psb27_sf"/>
</dbReference>
<gene>
    <name evidence="1" type="ORF">CYMTET_52958</name>
</gene>
<evidence type="ECO:0000313" key="1">
    <source>
        <dbReference type="EMBL" id="KAK3236933.1"/>
    </source>
</evidence>
<dbReference type="AlphaFoldDB" id="A0AAE0EQA3"/>
<protein>
    <submittedName>
        <fullName evidence="1">Uncharacterized protein</fullName>
    </submittedName>
</protein>
<dbReference type="Proteomes" id="UP001190700">
    <property type="component" value="Unassembled WGS sequence"/>
</dbReference>
<reference evidence="1 2" key="1">
    <citation type="journal article" date="2015" name="Genome Biol. Evol.">
        <title>Comparative Genomics of a Bacterivorous Green Alga Reveals Evolutionary Causalities and Consequences of Phago-Mixotrophic Mode of Nutrition.</title>
        <authorList>
            <person name="Burns J.A."/>
            <person name="Paasch A."/>
            <person name="Narechania A."/>
            <person name="Kim E."/>
        </authorList>
    </citation>
    <scope>NUCLEOTIDE SEQUENCE [LARGE SCALE GENOMIC DNA]</scope>
    <source>
        <strain evidence="1 2">PLY_AMNH</strain>
    </source>
</reference>
<dbReference type="GO" id="GO:0010207">
    <property type="term" value="P:photosystem II assembly"/>
    <property type="evidence" value="ECO:0007669"/>
    <property type="project" value="InterPro"/>
</dbReference>
<dbReference type="GO" id="GO:0009523">
    <property type="term" value="C:photosystem II"/>
    <property type="evidence" value="ECO:0007669"/>
    <property type="project" value="InterPro"/>
</dbReference>
<evidence type="ECO:0000313" key="2">
    <source>
        <dbReference type="Proteomes" id="UP001190700"/>
    </source>
</evidence>
<dbReference type="EMBL" id="LGRX02034764">
    <property type="protein sequence ID" value="KAK3236933.1"/>
    <property type="molecule type" value="Genomic_DNA"/>
</dbReference>
<dbReference type="HAMAP" id="MF_01481">
    <property type="entry name" value="PSII_Psb27"/>
    <property type="match status" value="1"/>
</dbReference>
<dbReference type="PANTHER" id="PTHR34041:SF1">
    <property type="entry name" value="PHOTOSYSTEM II REPAIR PROTEIN PSB27-H1, CHLOROPLASTIC"/>
    <property type="match status" value="1"/>
</dbReference>
<dbReference type="Gene3D" id="1.20.58.810">
    <property type="entry name" value="Photosystem II Pbs27"/>
    <property type="match status" value="1"/>
</dbReference>
<organism evidence="1 2">
    <name type="scientific">Cymbomonas tetramitiformis</name>
    <dbReference type="NCBI Taxonomy" id="36881"/>
    <lineage>
        <taxon>Eukaryota</taxon>
        <taxon>Viridiplantae</taxon>
        <taxon>Chlorophyta</taxon>
        <taxon>Pyramimonadophyceae</taxon>
        <taxon>Pyramimonadales</taxon>
        <taxon>Pyramimonadaceae</taxon>
        <taxon>Cymbomonas</taxon>
    </lineage>
</organism>
<dbReference type="GO" id="GO:0009543">
    <property type="term" value="C:chloroplast thylakoid lumen"/>
    <property type="evidence" value="ECO:0007669"/>
    <property type="project" value="TreeGrafter"/>
</dbReference>
<dbReference type="PANTHER" id="PTHR34041">
    <property type="entry name" value="PHOTOSYSTEM II REPAIR PROTEIN PSB27-H1, CHLOROPLASTIC"/>
    <property type="match status" value="1"/>
</dbReference>
<comment type="caution">
    <text evidence="1">The sequence shown here is derived from an EMBL/GenBank/DDBJ whole genome shotgun (WGS) entry which is preliminary data.</text>
</comment>
<accession>A0AAE0EQA3</accession>
<sequence length="185" mass="20020">MAQTLSACALKVNLTSKQAAPRSLRAACAPRAVACKTATVCTLESKATIGRREATTAGFAALTALVLPVGEAEALFGGKSREERYTEETQAAIDQINYTIGLAKTDPARPQAIKDLKNTANDWVSRYRRDDKIGGRPSYGYVYSVFNAVQGHYNNFGTKAPIPKKRAARIVKELKDAELALSRGR</sequence>
<dbReference type="InterPro" id="IPR025585">
    <property type="entry name" value="PSII_Psb27"/>
</dbReference>
<name>A0AAE0EQA3_9CHLO</name>
<dbReference type="GO" id="GO:0010206">
    <property type="term" value="P:photosystem II repair"/>
    <property type="evidence" value="ECO:0007669"/>
    <property type="project" value="InterPro"/>
</dbReference>
<keyword evidence="2" id="KW-1185">Reference proteome</keyword>
<dbReference type="Pfam" id="PF13326">
    <property type="entry name" value="PSII_Pbs27"/>
    <property type="match status" value="1"/>
</dbReference>
<proteinExistence type="inferred from homology"/>